<dbReference type="PANTHER" id="PTHR13696:SF52">
    <property type="entry name" value="PARA FAMILY PROTEIN CT_582"/>
    <property type="match status" value="1"/>
</dbReference>
<sequence>MKTLGVVNQKGGVGKTTTAINLAAYLAAGGRRVLLLDMDPQANATSGLGLRGAEQGLYEALGEPGRVAELVQPTVQSGLDVLPATPDLAGAGVELADDPDALARLLASVRGYDLAIVDAPPSLGPLTVNVLAAADALLIPLQAEYYALEGLAGLMETVERVQAGLNPRLKVLGVAITMFDGRTNLAQEVETMVRQHFGELVFWSVVPRNVRLSEAPSFAKPINAFAPLSSGAAAYKRLAEEVMQRVEKI</sequence>
<dbReference type="eggNOG" id="COG1192">
    <property type="taxonomic scope" value="Bacteria"/>
</dbReference>
<dbReference type="Gene3D" id="3.40.50.300">
    <property type="entry name" value="P-loop containing nucleotide triphosphate hydrolases"/>
    <property type="match status" value="1"/>
</dbReference>
<protein>
    <submittedName>
        <fullName evidence="2">ATPase involved in plasmide/chromosome partitioning, ParA/Soj-like protein</fullName>
    </submittedName>
</protein>
<dbReference type="FunFam" id="3.40.50.300:FF:000285">
    <property type="entry name" value="Sporulation initiation inhibitor Soj"/>
    <property type="match status" value="1"/>
</dbReference>
<proteinExistence type="predicted"/>
<dbReference type="PANTHER" id="PTHR13696">
    <property type="entry name" value="P-LOOP CONTAINING NUCLEOSIDE TRIPHOSPHATE HYDROLASE"/>
    <property type="match status" value="1"/>
</dbReference>
<dbReference type="PIRSF" id="PIRSF009320">
    <property type="entry name" value="Nuc_binding_HP_1000"/>
    <property type="match status" value="1"/>
</dbReference>
<dbReference type="HOGENOM" id="CLU_037612_1_4_0"/>
<dbReference type="CDD" id="cd02042">
    <property type="entry name" value="ParAB_family"/>
    <property type="match status" value="1"/>
</dbReference>
<evidence type="ECO:0000313" key="2">
    <source>
        <dbReference type="EMBL" id="ABF46626.1"/>
    </source>
</evidence>
<dbReference type="AlphaFoldDB" id="Q1IVV8"/>
<gene>
    <name evidence="2" type="ordered locus">Dgeo_2334</name>
</gene>
<dbReference type="EMBL" id="CP000359">
    <property type="protein sequence ID" value="ABF46626.1"/>
    <property type="molecule type" value="Genomic_DNA"/>
</dbReference>
<name>Q1IVV8_DEIGD</name>
<dbReference type="InterPro" id="IPR027417">
    <property type="entry name" value="P-loop_NTPase"/>
</dbReference>
<accession>Q1IVV8</accession>
<dbReference type="InterPro" id="IPR025669">
    <property type="entry name" value="AAA_dom"/>
</dbReference>
<dbReference type="InterPro" id="IPR050678">
    <property type="entry name" value="DNA_Partitioning_ATPase"/>
</dbReference>
<evidence type="ECO:0000313" key="3">
    <source>
        <dbReference type="Proteomes" id="UP000002431"/>
    </source>
</evidence>
<reference evidence="2" key="1">
    <citation type="submission" date="2006-04" db="EMBL/GenBank/DDBJ databases">
        <title>Complete sequence of chromosome of Deinococcus geothermalis DSM 11300.</title>
        <authorList>
            <consortium name="US DOE Joint Genome Institute"/>
            <person name="Copeland A."/>
            <person name="Lucas S."/>
            <person name="Lapidus A."/>
            <person name="Barry K."/>
            <person name="Detter J.C."/>
            <person name="Glavina del Rio T."/>
            <person name="Hammon N."/>
            <person name="Israni S."/>
            <person name="Dalin E."/>
            <person name="Tice H."/>
            <person name="Pitluck S."/>
            <person name="Brettin T."/>
            <person name="Bruce D."/>
            <person name="Han C."/>
            <person name="Tapia R."/>
            <person name="Saunders E."/>
            <person name="Gilna P."/>
            <person name="Schmutz J."/>
            <person name="Larimer F."/>
            <person name="Land M."/>
            <person name="Hauser L."/>
            <person name="Kyrpides N."/>
            <person name="Kim E."/>
            <person name="Daly M.J."/>
            <person name="Fredrickson J.K."/>
            <person name="Makarova K.S."/>
            <person name="Gaidamakova E.K."/>
            <person name="Zhai M."/>
            <person name="Richardson P."/>
        </authorList>
    </citation>
    <scope>NUCLEOTIDE SEQUENCE</scope>
    <source>
        <strain evidence="2">DSM 11300</strain>
    </source>
</reference>
<dbReference type="RefSeq" id="WP_011531445.1">
    <property type="nucleotide sequence ID" value="NC_008025.1"/>
</dbReference>
<dbReference type="SUPFAM" id="SSF52540">
    <property type="entry name" value="P-loop containing nucleoside triphosphate hydrolases"/>
    <property type="match status" value="1"/>
</dbReference>
<dbReference type="STRING" id="319795.Dgeo_2334"/>
<dbReference type="Proteomes" id="UP000002431">
    <property type="component" value="Chromosome"/>
</dbReference>
<dbReference type="KEGG" id="dge:Dgeo_2334"/>
<keyword evidence="3" id="KW-1185">Reference proteome</keyword>
<organism evidence="2 3">
    <name type="scientific">Deinococcus geothermalis (strain DSM 11300 / CIP 105573 / AG-3a)</name>
    <dbReference type="NCBI Taxonomy" id="319795"/>
    <lineage>
        <taxon>Bacteria</taxon>
        <taxon>Thermotogati</taxon>
        <taxon>Deinococcota</taxon>
        <taxon>Deinococci</taxon>
        <taxon>Deinococcales</taxon>
        <taxon>Deinococcaceae</taxon>
        <taxon>Deinococcus</taxon>
    </lineage>
</organism>
<dbReference type="Pfam" id="PF13614">
    <property type="entry name" value="AAA_31"/>
    <property type="match status" value="1"/>
</dbReference>
<feature type="domain" description="AAA" evidence="1">
    <location>
        <begin position="1"/>
        <end position="171"/>
    </location>
</feature>
<evidence type="ECO:0000259" key="1">
    <source>
        <dbReference type="Pfam" id="PF13614"/>
    </source>
</evidence>